<dbReference type="EnsemblPlants" id="ORUFI04G06000.1">
    <property type="protein sequence ID" value="ORUFI04G06000.1"/>
    <property type="gene ID" value="ORUFI04G06000"/>
</dbReference>
<organism evidence="1 2">
    <name type="scientific">Oryza rufipogon</name>
    <name type="common">Brownbeard rice</name>
    <name type="synonym">Asian wild rice</name>
    <dbReference type="NCBI Taxonomy" id="4529"/>
    <lineage>
        <taxon>Eukaryota</taxon>
        <taxon>Viridiplantae</taxon>
        <taxon>Streptophyta</taxon>
        <taxon>Embryophyta</taxon>
        <taxon>Tracheophyta</taxon>
        <taxon>Spermatophyta</taxon>
        <taxon>Magnoliopsida</taxon>
        <taxon>Liliopsida</taxon>
        <taxon>Poales</taxon>
        <taxon>Poaceae</taxon>
        <taxon>BOP clade</taxon>
        <taxon>Oryzoideae</taxon>
        <taxon>Oryzeae</taxon>
        <taxon>Oryzinae</taxon>
        <taxon>Oryza</taxon>
    </lineage>
</organism>
<name>A0A0E0P6B9_ORYRU</name>
<dbReference type="Proteomes" id="UP000008022">
    <property type="component" value="Unassembled WGS sequence"/>
</dbReference>
<dbReference type="HOGENOM" id="CLU_2945822_0_0_1"/>
<keyword evidence="2" id="KW-1185">Reference proteome</keyword>
<evidence type="ECO:0000313" key="1">
    <source>
        <dbReference type="EnsemblPlants" id="ORUFI04G06000.1"/>
    </source>
</evidence>
<dbReference type="Gramene" id="ORUFI04G06000.1">
    <property type="protein sequence ID" value="ORUFI04G06000.1"/>
    <property type="gene ID" value="ORUFI04G06000"/>
</dbReference>
<proteinExistence type="predicted"/>
<accession>A0A0E0P6B9</accession>
<evidence type="ECO:0000313" key="2">
    <source>
        <dbReference type="Proteomes" id="UP000008022"/>
    </source>
</evidence>
<dbReference type="AlphaFoldDB" id="A0A0E0P6B9"/>
<reference evidence="1" key="2">
    <citation type="submission" date="2015-06" db="UniProtKB">
        <authorList>
            <consortium name="EnsemblPlants"/>
        </authorList>
    </citation>
    <scope>IDENTIFICATION</scope>
</reference>
<dbReference type="Gene3D" id="1.20.1050.10">
    <property type="match status" value="1"/>
</dbReference>
<protein>
    <submittedName>
        <fullName evidence="1">Uncharacterized protein</fullName>
    </submittedName>
</protein>
<reference evidence="2" key="1">
    <citation type="submission" date="2013-06" db="EMBL/GenBank/DDBJ databases">
        <authorList>
            <person name="Zhao Q."/>
        </authorList>
    </citation>
    <scope>NUCLEOTIDE SEQUENCE</scope>
    <source>
        <strain evidence="2">cv. W1943</strain>
    </source>
</reference>
<sequence length="60" mass="6916">MILLVEAYARAVTCFWATYVNDELLSRWMGIYNGGKTEEEKALEQTPVARSVPPPPFWLR</sequence>